<reference evidence="2" key="2">
    <citation type="submission" date="2022-06" db="UniProtKB">
        <authorList>
            <consortium name="EnsemblMetazoa"/>
        </authorList>
    </citation>
    <scope>IDENTIFICATION</scope>
    <source>
        <strain evidence="2">DF5081</strain>
    </source>
</reference>
<evidence type="ECO:0000313" key="2">
    <source>
        <dbReference type="EnsemblMetazoa" id="CJA41648.1"/>
    </source>
</evidence>
<evidence type="ECO:0008006" key="4">
    <source>
        <dbReference type="Google" id="ProtNLM"/>
    </source>
</evidence>
<dbReference type="Proteomes" id="UP000005237">
    <property type="component" value="Unassembled WGS sequence"/>
</dbReference>
<feature type="signal peptide" evidence="1">
    <location>
        <begin position="1"/>
        <end position="22"/>
    </location>
</feature>
<name>A0A8R1ITX9_CAEJA</name>
<accession>A0A8R1ITX9</accession>
<evidence type="ECO:0000256" key="1">
    <source>
        <dbReference type="SAM" id="SignalP"/>
    </source>
</evidence>
<proteinExistence type="predicted"/>
<organism evidence="2 3">
    <name type="scientific">Caenorhabditis japonica</name>
    <dbReference type="NCBI Taxonomy" id="281687"/>
    <lineage>
        <taxon>Eukaryota</taxon>
        <taxon>Metazoa</taxon>
        <taxon>Ecdysozoa</taxon>
        <taxon>Nematoda</taxon>
        <taxon>Chromadorea</taxon>
        <taxon>Rhabditida</taxon>
        <taxon>Rhabditina</taxon>
        <taxon>Rhabditomorpha</taxon>
        <taxon>Rhabditoidea</taxon>
        <taxon>Rhabditidae</taxon>
        <taxon>Peloderinae</taxon>
        <taxon>Caenorhabditis</taxon>
    </lineage>
</organism>
<dbReference type="AlphaFoldDB" id="A0A8R1ITX9"/>
<sequence length="160" mass="18288">MISISIFRILALVDSIVLLALTSREYVLVSSNNAEHTPATNLVRVCGGDEFWKIDIKAFTSRWSSITVSVVEMRPEQHQQFRLNNLLHVHSMFGSNANGVLFFMKTLLTFIHEFIRNVCPDMSFHNELLLRSTIQAVKGGEDKKYADKRKAKLSLSFDRQ</sequence>
<protein>
    <recommendedName>
        <fullName evidence="4">Secreted protein</fullName>
    </recommendedName>
</protein>
<reference evidence="3" key="1">
    <citation type="submission" date="2010-08" db="EMBL/GenBank/DDBJ databases">
        <authorList>
            <consortium name="Caenorhabditis japonica Sequencing Consortium"/>
            <person name="Wilson R.K."/>
        </authorList>
    </citation>
    <scope>NUCLEOTIDE SEQUENCE [LARGE SCALE GENOMIC DNA]</scope>
    <source>
        <strain evidence="3">DF5081</strain>
    </source>
</reference>
<keyword evidence="3" id="KW-1185">Reference proteome</keyword>
<feature type="chain" id="PRO_5035910333" description="Secreted protein" evidence="1">
    <location>
        <begin position="23"/>
        <end position="160"/>
    </location>
</feature>
<evidence type="ECO:0000313" key="3">
    <source>
        <dbReference type="Proteomes" id="UP000005237"/>
    </source>
</evidence>
<dbReference type="EnsemblMetazoa" id="CJA41648.1">
    <property type="protein sequence ID" value="CJA41648.1"/>
    <property type="gene ID" value="WBGene00217496"/>
</dbReference>
<keyword evidence="1" id="KW-0732">Signal</keyword>